<evidence type="ECO:0000313" key="1">
    <source>
        <dbReference type="EMBL" id="KAK4016101.1"/>
    </source>
</evidence>
<gene>
    <name evidence="1" type="ORF">OUZ56_031059</name>
</gene>
<reference evidence="1 2" key="1">
    <citation type="journal article" date="2023" name="Nucleic Acids Res.">
        <title>The hologenome of Daphnia magna reveals possible DNA methylation and microbiome-mediated evolution of the host genome.</title>
        <authorList>
            <person name="Chaturvedi A."/>
            <person name="Li X."/>
            <person name="Dhandapani V."/>
            <person name="Marshall H."/>
            <person name="Kissane S."/>
            <person name="Cuenca-Cambronero M."/>
            <person name="Asole G."/>
            <person name="Calvet F."/>
            <person name="Ruiz-Romero M."/>
            <person name="Marangio P."/>
            <person name="Guigo R."/>
            <person name="Rago D."/>
            <person name="Mirbahai L."/>
            <person name="Eastwood N."/>
            <person name="Colbourne J.K."/>
            <person name="Zhou J."/>
            <person name="Mallon E."/>
            <person name="Orsini L."/>
        </authorList>
    </citation>
    <scope>NUCLEOTIDE SEQUENCE [LARGE SCALE GENOMIC DNA]</scope>
    <source>
        <strain evidence="1">LRV0_1</strain>
    </source>
</reference>
<name>A0ABQ9ZT50_9CRUS</name>
<dbReference type="Proteomes" id="UP001234178">
    <property type="component" value="Unassembled WGS sequence"/>
</dbReference>
<evidence type="ECO:0000313" key="2">
    <source>
        <dbReference type="Proteomes" id="UP001234178"/>
    </source>
</evidence>
<comment type="caution">
    <text evidence="1">The sequence shown here is derived from an EMBL/GenBank/DDBJ whole genome shotgun (WGS) entry which is preliminary data.</text>
</comment>
<accession>A0ABQ9ZT50</accession>
<dbReference type="EMBL" id="JAOYFB010000005">
    <property type="protein sequence ID" value="KAK4016101.1"/>
    <property type="molecule type" value="Genomic_DNA"/>
</dbReference>
<organism evidence="1 2">
    <name type="scientific">Daphnia magna</name>
    <dbReference type="NCBI Taxonomy" id="35525"/>
    <lineage>
        <taxon>Eukaryota</taxon>
        <taxon>Metazoa</taxon>
        <taxon>Ecdysozoa</taxon>
        <taxon>Arthropoda</taxon>
        <taxon>Crustacea</taxon>
        <taxon>Branchiopoda</taxon>
        <taxon>Diplostraca</taxon>
        <taxon>Cladocera</taxon>
        <taxon>Anomopoda</taxon>
        <taxon>Daphniidae</taxon>
        <taxon>Daphnia</taxon>
    </lineage>
</organism>
<proteinExistence type="predicted"/>
<protein>
    <submittedName>
        <fullName evidence="1">Uncharacterized protein</fullName>
    </submittedName>
</protein>
<keyword evidence="2" id="KW-1185">Reference proteome</keyword>
<sequence length="200" mass="22996">MMNAWRRQTSDARSGLPLKEMIFNKIISFFKSFNSNLFTPMINFIHPFFKKKNVSLLALDNRVCTNAFANNDSFSKLPLLRAHTRIFLGSKKEIQRKSRKCSLDRLHSSISVSAAARSSNARDTLSKRLRVLRCKPLVRIVRINKPIIGRFILGHSTLRLGQRSPNVKKSVVANFRARFPTTNGVYFEMIDMSFPWLAMC</sequence>